<name>A0A0B0PCR5_GOSAR</name>
<proteinExistence type="predicted"/>
<protein>
    <submittedName>
        <fullName evidence="1">Uncharacterized protein</fullName>
    </submittedName>
</protein>
<accession>A0A0B0PCR5</accession>
<dbReference type="EMBL" id="KN417804">
    <property type="protein sequence ID" value="KHG21191.1"/>
    <property type="molecule type" value="Genomic_DNA"/>
</dbReference>
<keyword evidence="2" id="KW-1185">Reference proteome</keyword>
<dbReference type="Proteomes" id="UP000032142">
    <property type="component" value="Unassembled WGS sequence"/>
</dbReference>
<evidence type="ECO:0000313" key="2">
    <source>
        <dbReference type="Proteomes" id="UP000032142"/>
    </source>
</evidence>
<gene>
    <name evidence="1" type="ORF">F383_01642</name>
</gene>
<dbReference type="AlphaFoldDB" id="A0A0B0PCR5"/>
<evidence type="ECO:0000313" key="1">
    <source>
        <dbReference type="EMBL" id="KHG21191.1"/>
    </source>
</evidence>
<organism evidence="1 2">
    <name type="scientific">Gossypium arboreum</name>
    <name type="common">Tree cotton</name>
    <name type="synonym">Gossypium nanking</name>
    <dbReference type="NCBI Taxonomy" id="29729"/>
    <lineage>
        <taxon>Eukaryota</taxon>
        <taxon>Viridiplantae</taxon>
        <taxon>Streptophyta</taxon>
        <taxon>Embryophyta</taxon>
        <taxon>Tracheophyta</taxon>
        <taxon>Spermatophyta</taxon>
        <taxon>Magnoliopsida</taxon>
        <taxon>eudicotyledons</taxon>
        <taxon>Gunneridae</taxon>
        <taxon>Pentapetalae</taxon>
        <taxon>rosids</taxon>
        <taxon>malvids</taxon>
        <taxon>Malvales</taxon>
        <taxon>Malvaceae</taxon>
        <taxon>Malvoideae</taxon>
        <taxon>Gossypium</taxon>
    </lineage>
</organism>
<reference evidence="2" key="1">
    <citation type="submission" date="2014-09" db="EMBL/GenBank/DDBJ databases">
        <authorList>
            <person name="Mudge J."/>
            <person name="Ramaraj T."/>
            <person name="Lindquist I.E."/>
            <person name="Bharti A.K."/>
            <person name="Sundararajan A."/>
            <person name="Cameron C.T."/>
            <person name="Woodward J.E."/>
            <person name="May G.D."/>
            <person name="Brubaker C."/>
            <person name="Broadhvest J."/>
            <person name="Wilkins T.A."/>
        </authorList>
    </citation>
    <scope>NUCLEOTIDE SEQUENCE</scope>
    <source>
        <strain evidence="2">cv. AKA8401</strain>
    </source>
</reference>
<sequence length="36" mass="4430">MTLHTVEVIYRTHQLLVLYLFELNFYLHQSIRVTHT</sequence>